<evidence type="ECO:0000313" key="3">
    <source>
        <dbReference type="Proteomes" id="UP001631993"/>
    </source>
</evidence>
<comment type="caution">
    <text evidence="2">The sequence shown here is derived from an EMBL/GenBank/DDBJ whole genome shotgun (WGS) entry which is preliminary data.</text>
</comment>
<name>A0ABW9J153_STRGJ</name>
<dbReference type="Pfam" id="PF05982">
    <property type="entry name" value="Sbt_1"/>
    <property type="match status" value="1"/>
</dbReference>
<organism evidence="2 3">
    <name type="scientific">Streptomyces galilaeus</name>
    <dbReference type="NCBI Taxonomy" id="33899"/>
    <lineage>
        <taxon>Bacteria</taxon>
        <taxon>Bacillati</taxon>
        <taxon>Actinomycetota</taxon>
        <taxon>Actinomycetes</taxon>
        <taxon>Kitasatosporales</taxon>
        <taxon>Streptomycetaceae</taxon>
        <taxon>Streptomyces</taxon>
    </lineage>
</organism>
<feature type="non-terminal residue" evidence="2">
    <location>
        <position position="47"/>
    </location>
</feature>
<proteinExistence type="predicted"/>
<evidence type="ECO:0000256" key="1">
    <source>
        <dbReference type="SAM" id="Phobius"/>
    </source>
</evidence>
<dbReference type="RefSeq" id="WP_409097976.1">
    <property type="nucleotide sequence ID" value="NZ_JBJVNE010000304.1"/>
</dbReference>
<evidence type="ECO:0000313" key="2">
    <source>
        <dbReference type="EMBL" id="MFM9653744.1"/>
    </source>
</evidence>
<gene>
    <name evidence="2" type="ORF">ACKI1S_47955</name>
</gene>
<dbReference type="Proteomes" id="UP001631993">
    <property type="component" value="Unassembled WGS sequence"/>
</dbReference>
<keyword evidence="1" id="KW-0812">Transmembrane</keyword>
<protein>
    <submittedName>
        <fullName evidence="2">Sodium-dependent bicarbonate transport family permease</fullName>
    </submittedName>
</protein>
<keyword evidence="1" id="KW-1133">Transmembrane helix</keyword>
<reference evidence="2 3" key="1">
    <citation type="submission" date="2024-12" db="EMBL/GenBank/DDBJ databases">
        <title>Forecasting of Potato common scab and diversities of Pathogenic streptomyces spp. in china.</title>
        <authorList>
            <person name="Handique U."/>
            <person name="Wu J."/>
        </authorList>
    </citation>
    <scope>NUCLEOTIDE SEQUENCE [LARGE SCALE GENOMIC DNA]</scope>
    <source>
        <strain evidence="2 3">ZRIMU1585</strain>
    </source>
</reference>
<keyword evidence="1" id="KW-0472">Membrane</keyword>
<feature type="transmembrane region" description="Helical" evidence="1">
    <location>
        <begin position="6"/>
        <end position="27"/>
    </location>
</feature>
<dbReference type="EMBL" id="JBJVNE010000304">
    <property type="protein sequence ID" value="MFM9653744.1"/>
    <property type="molecule type" value="Genomic_DNA"/>
</dbReference>
<dbReference type="InterPro" id="IPR010293">
    <property type="entry name" value="Sbt_1"/>
</dbReference>
<accession>A0ABW9J153</accession>
<sequence length="47" mass="5169">MNTNILISNLTNPVLLFFILGVLATIVKSDLEIPASSAKFISLYLLF</sequence>
<keyword evidence="3" id="KW-1185">Reference proteome</keyword>